<keyword evidence="2" id="KW-0472">Membrane</keyword>
<dbReference type="AlphaFoldDB" id="A0A210QA52"/>
<feature type="region of interest" description="Disordered" evidence="1">
    <location>
        <begin position="635"/>
        <end position="664"/>
    </location>
</feature>
<dbReference type="InterPro" id="IPR055470">
    <property type="entry name" value="DUF7042"/>
</dbReference>
<keyword evidence="5" id="KW-1185">Reference proteome</keyword>
<keyword evidence="2" id="KW-1133">Transmembrane helix</keyword>
<dbReference type="InterPro" id="IPR007110">
    <property type="entry name" value="Ig-like_dom"/>
</dbReference>
<evidence type="ECO:0000259" key="3">
    <source>
        <dbReference type="PROSITE" id="PS50835"/>
    </source>
</evidence>
<dbReference type="InterPro" id="IPR055471">
    <property type="entry name" value="DUF7043"/>
</dbReference>
<dbReference type="PANTHER" id="PTHR22255:SF9">
    <property type="entry name" value="LP06548P"/>
    <property type="match status" value="1"/>
</dbReference>
<organism evidence="4 5">
    <name type="scientific">Mizuhopecten yessoensis</name>
    <name type="common">Japanese scallop</name>
    <name type="synonym">Patinopecten yessoensis</name>
    <dbReference type="NCBI Taxonomy" id="6573"/>
    <lineage>
        <taxon>Eukaryota</taxon>
        <taxon>Metazoa</taxon>
        <taxon>Spiralia</taxon>
        <taxon>Lophotrochozoa</taxon>
        <taxon>Mollusca</taxon>
        <taxon>Bivalvia</taxon>
        <taxon>Autobranchia</taxon>
        <taxon>Pteriomorphia</taxon>
        <taxon>Pectinida</taxon>
        <taxon>Pectinoidea</taxon>
        <taxon>Pectinidae</taxon>
        <taxon>Mizuhopecten</taxon>
    </lineage>
</organism>
<dbReference type="Pfam" id="PF23070">
    <property type="entry name" value="DUF7043"/>
    <property type="match status" value="1"/>
</dbReference>
<feature type="transmembrane region" description="Helical" evidence="2">
    <location>
        <begin position="7"/>
        <end position="26"/>
    </location>
</feature>
<evidence type="ECO:0000256" key="1">
    <source>
        <dbReference type="SAM" id="MobiDB-lite"/>
    </source>
</evidence>
<protein>
    <recommendedName>
        <fullName evidence="3">Ig-like domain-containing protein</fullName>
    </recommendedName>
</protein>
<evidence type="ECO:0000256" key="2">
    <source>
        <dbReference type="SAM" id="Phobius"/>
    </source>
</evidence>
<keyword evidence="2" id="KW-0812">Transmembrane</keyword>
<dbReference type="EMBL" id="NEDP02004433">
    <property type="protein sequence ID" value="OWF45579.1"/>
    <property type="molecule type" value="Genomic_DNA"/>
</dbReference>
<reference evidence="4 5" key="1">
    <citation type="journal article" date="2017" name="Nat. Ecol. Evol.">
        <title>Scallop genome provides insights into evolution of bilaterian karyotype and development.</title>
        <authorList>
            <person name="Wang S."/>
            <person name="Zhang J."/>
            <person name="Jiao W."/>
            <person name="Li J."/>
            <person name="Xun X."/>
            <person name="Sun Y."/>
            <person name="Guo X."/>
            <person name="Huan P."/>
            <person name="Dong B."/>
            <person name="Zhang L."/>
            <person name="Hu X."/>
            <person name="Sun X."/>
            <person name="Wang J."/>
            <person name="Zhao C."/>
            <person name="Wang Y."/>
            <person name="Wang D."/>
            <person name="Huang X."/>
            <person name="Wang R."/>
            <person name="Lv J."/>
            <person name="Li Y."/>
            <person name="Zhang Z."/>
            <person name="Liu B."/>
            <person name="Lu W."/>
            <person name="Hui Y."/>
            <person name="Liang J."/>
            <person name="Zhou Z."/>
            <person name="Hou R."/>
            <person name="Li X."/>
            <person name="Liu Y."/>
            <person name="Li H."/>
            <person name="Ning X."/>
            <person name="Lin Y."/>
            <person name="Zhao L."/>
            <person name="Xing Q."/>
            <person name="Dou J."/>
            <person name="Li Y."/>
            <person name="Mao J."/>
            <person name="Guo H."/>
            <person name="Dou H."/>
            <person name="Li T."/>
            <person name="Mu C."/>
            <person name="Jiang W."/>
            <person name="Fu Q."/>
            <person name="Fu X."/>
            <person name="Miao Y."/>
            <person name="Liu J."/>
            <person name="Yu Q."/>
            <person name="Li R."/>
            <person name="Liao H."/>
            <person name="Li X."/>
            <person name="Kong Y."/>
            <person name="Jiang Z."/>
            <person name="Chourrout D."/>
            <person name="Li R."/>
            <person name="Bao Z."/>
        </authorList>
    </citation>
    <scope>NUCLEOTIDE SEQUENCE [LARGE SCALE GENOMIC DNA]</scope>
    <source>
        <strain evidence="4 5">PY_sf001</strain>
    </source>
</reference>
<accession>A0A210QA52</accession>
<comment type="caution">
    <text evidence="4">The sequence shown here is derived from an EMBL/GenBank/DDBJ whole genome shotgun (WGS) entry which is preliminary data.</text>
</comment>
<evidence type="ECO:0000313" key="4">
    <source>
        <dbReference type="EMBL" id="OWF45579.1"/>
    </source>
</evidence>
<feature type="domain" description="Ig-like" evidence="3">
    <location>
        <begin position="301"/>
        <end position="393"/>
    </location>
</feature>
<dbReference type="OrthoDB" id="6047467at2759"/>
<evidence type="ECO:0000313" key="5">
    <source>
        <dbReference type="Proteomes" id="UP000242188"/>
    </source>
</evidence>
<feature type="compositionally biased region" description="Polar residues" evidence="1">
    <location>
        <begin position="638"/>
        <end position="656"/>
    </location>
</feature>
<dbReference type="Pfam" id="PF23069">
    <property type="entry name" value="DUF7042"/>
    <property type="match status" value="1"/>
</dbReference>
<proteinExistence type="predicted"/>
<name>A0A210QA52_MIZYE</name>
<dbReference type="PANTHER" id="PTHR22255">
    <property type="entry name" value="LP06548P"/>
    <property type="match status" value="1"/>
</dbReference>
<gene>
    <name evidence="4" type="ORF">KP79_PYT01549</name>
</gene>
<sequence>MCEAGRSWVSGMAWSVWYILVLQAWFTAPALSNCDFPSYLPPGVVWTATYRNKGYLTLYFKQNMIDAMYCPGPDQTCVKYERSCIQEVEAGKYLVKHQPKGRDSFNSHAEFMCMQFIKRSDYIVQFKTSAKLNYQNPDFCSEENLNLDHWPILSPSMMKSPPITCPIVGGYNMRIHGPEGDICPGKLVLPRMESECEDGDGIRFDFRYNECLHPNLKMRIQQSVKCVTSWDYGKYTFVILRPDTDEFEAWCLRITRESVGEVKQIHLFMDPVCDPGTGNGRGQITKTDNYLSITLQKITIPSVCANEFEGCNDRRFCDNEVVEFCHLSCNRCEPETEPCTFQENIRGSWLLDTRDGPQYMNISSYKLFVPKFGRFHCLARNVSENESRTALLHVFDNGCFPRFACLEMYQPATSVRQFRLSNRVNWPHWPIDEAERFTCKDNKFKTLIEMGESTRKVNIPTQVLLETKVHYSTNCKLPDHLGLKANSLFFREGDKCNGCLIYDPATRPDKIDIVKINCEEAANHIQYLCLATLDLGPNTRGVVTGTKPDREGRMTKFYCWVFTLDGTKRKIIVLKAADCNMLSVEKVLEGLLTPEGKFDVVDSVPGACPPLGNEGQYNSVNMIPIEEIPLTIHERSTSRPNSINTKPPITNVQSQHTDNKSASSRGSYASSIVMALIIQSLLTRKNLA</sequence>
<dbReference type="Proteomes" id="UP000242188">
    <property type="component" value="Unassembled WGS sequence"/>
</dbReference>
<dbReference type="PROSITE" id="PS50835">
    <property type="entry name" value="IG_LIKE"/>
    <property type="match status" value="1"/>
</dbReference>